<dbReference type="GO" id="GO:0009116">
    <property type="term" value="P:nucleoside metabolic process"/>
    <property type="evidence" value="ECO:0007669"/>
    <property type="project" value="InterPro"/>
</dbReference>
<feature type="repeat" description="ANK" evidence="3">
    <location>
        <begin position="977"/>
        <end position="1009"/>
    </location>
</feature>
<dbReference type="SUPFAM" id="SSF53167">
    <property type="entry name" value="Purine and uridine phosphorylases"/>
    <property type="match status" value="1"/>
</dbReference>
<feature type="repeat" description="ANK" evidence="3">
    <location>
        <begin position="1010"/>
        <end position="1042"/>
    </location>
</feature>
<feature type="repeat" description="ANK" evidence="3">
    <location>
        <begin position="1352"/>
        <end position="1384"/>
    </location>
</feature>
<dbReference type="VEuPathDB" id="FungiDB:Z520_04868"/>
<feature type="domain" description="Nephrocystin 3-like N-terminal" evidence="6">
    <location>
        <begin position="353"/>
        <end position="515"/>
    </location>
</feature>
<name>A0A0D2K0F5_9EURO</name>
<dbReference type="Pfam" id="PF00023">
    <property type="entry name" value="Ank"/>
    <property type="match status" value="4"/>
</dbReference>
<dbReference type="PANTHER" id="PTHR24198">
    <property type="entry name" value="ANKYRIN REPEAT AND PROTEIN KINASE DOMAIN-CONTAINING PROTEIN"/>
    <property type="match status" value="1"/>
</dbReference>
<dbReference type="PROSITE" id="PS50088">
    <property type="entry name" value="ANK_REPEAT"/>
    <property type="match status" value="11"/>
</dbReference>
<dbReference type="InterPro" id="IPR056884">
    <property type="entry name" value="NPHP3-like_N"/>
</dbReference>
<dbReference type="SMART" id="SM00248">
    <property type="entry name" value="ANK"/>
    <property type="match status" value="17"/>
</dbReference>
<organism evidence="7 8">
    <name type="scientific">Fonsecaea multimorphosa CBS 102226</name>
    <dbReference type="NCBI Taxonomy" id="1442371"/>
    <lineage>
        <taxon>Eukaryota</taxon>
        <taxon>Fungi</taxon>
        <taxon>Dikarya</taxon>
        <taxon>Ascomycota</taxon>
        <taxon>Pezizomycotina</taxon>
        <taxon>Eurotiomycetes</taxon>
        <taxon>Chaetothyriomycetidae</taxon>
        <taxon>Chaetothyriales</taxon>
        <taxon>Herpotrichiellaceae</taxon>
        <taxon>Fonsecaea</taxon>
    </lineage>
</organism>
<feature type="repeat" description="ANK" evidence="3">
    <location>
        <begin position="1168"/>
        <end position="1200"/>
    </location>
</feature>
<dbReference type="Proteomes" id="UP000053411">
    <property type="component" value="Unassembled WGS sequence"/>
</dbReference>
<feature type="repeat" description="ANK" evidence="3">
    <location>
        <begin position="1286"/>
        <end position="1318"/>
    </location>
</feature>
<feature type="domain" description="GPI inositol-deacylase winged helix" evidence="5">
    <location>
        <begin position="628"/>
        <end position="703"/>
    </location>
</feature>
<evidence type="ECO:0000313" key="8">
    <source>
        <dbReference type="Proteomes" id="UP000053411"/>
    </source>
</evidence>
<evidence type="ECO:0000256" key="2">
    <source>
        <dbReference type="ARBA" id="ARBA00023043"/>
    </source>
</evidence>
<dbReference type="STRING" id="1442371.A0A0D2K0F5"/>
<evidence type="ECO:0000259" key="5">
    <source>
        <dbReference type="Pfam" id="PF22939"/>
    </source>
</evidence>
<dbReference type="PROSITE" id="PS50297">
    <property type="entry name" value="ANK_REP_REGION"/>
    <property type="match status" value="10"/>
</dbReference>
<evidence type="ECO:0000313" key="7">
    <source>
        <dbReference type="EMBL" id="KIX99292.1"/>
    </source>
</evidence>
<gene>
    <name evidence="7" type="ORF">Z520_04868</name>
</gene>
<feature type="repeat" description="ANK" evidence="3">
    <location>
        <begin position="915"/>
        <end position="943"/>
    </location>
</feature>
<reference evidence="7 8" key="1">
    <citation type="submission" date="2015-01" db="EMBL/GenBank/DDBJ databases">
        <title>The Genome Sequence of Fonsecaea multimorphosa CBS 102226.</title>
        <authorList>
            <consortium name="The Broad Institute Genomics Platform"/>
            <person name="Cuomo C."/>
            <person name="de Hoog S."/>
            <person name="Gorbushina A."/>
            <person name="Stielow B."/>
            <person name="Teixiera M."/>
            <person name="Abouelleil A."/>
            <person name="Chapman S.B."/>
            <person name="Priest M."/>
            <person name="Young S.K."/>
            <person name="Wortman J."/>
            <person name="Nusbaum C."/>
            <person name="Birren B."/>
        </authorList>
    </citation>
    <scope>NUCLEOTIDE SEQUENCE [LARGE SCALE GENOMIC DNA]</scope>
    <source>
        <strain evidence="7 8">CBS 102226</strain>
    </source>
</reference>
<dbReference type="PRINTS" id="PR01415">
    <property type="entry name" value="ANKYRIN"/>
</dbReference>
<dbReference type="Gene3D" id="3.40.50.300">
    <property type="entry name" value="P-loop containing nucleotide triphosphate hydrolases"/>
    <property type="match status" value="1"/>
</dbReference>
<dbReference type="Pfam" id="PF01048">
    <property type="entry name" value="PNP_UDP_1"/>
    <property type="match status" value="1"/>
</dbReference>
<feature type="repeat" description="ANK" evidence="3">
    <location>
        <begin position="944"/>
        <end position="976"/>
    </location>
</feature>
<dbReference type="GeneID" id="27710614"/>
<dbReference type="InterPro" id="IPR000845">
    <property type="entry name" value="Nucleoside_phosphorylase_d"/>
</dbReference>
<evidence type="ECO:0000256" key="1">
    <source>
        <dbReference type="ARBA" id="ARBA00022737"/>
    </source>
</evidence>
<dbReference type="PANTHER" id="PTHR24198:SF165">
    <property type="entry name" value="ANKYRIN REPEAT-CONTAINING PROTEIN-RELATED"/>
    <property type="match status" value="1"/>
</dbReference>
<dbReference type="Gene3D" id="3.40.50.1580">
    <property type="entry name" value="Nucleoside phosphorylase domain"/>
    <property type="match status" value="1"/>
</dbReference>
<dbReference type="GO" id="GO:0003824">
    <property type="term" value="F:catalytic activity"/>
    <property type="evidence" value="ECO:0007669"/>
    <property type="project" value="InterPro"/>
</dbReference>
<dbReference type="OrthoDB" id="5421817at2759"/>
<dbReference type="Pfam" id="PF22939">
    <property type="entry name" value="WHD_GPIID"/>
    <property type="match status" value="1"/>
</dbReference>
<evidence type="ECO:0000259" key="4">
    <source>
        <dbReference type="Pfam" id="PF01048"/>
    </source>
</evidence>
<dbReference type="InterPro" id="IPR035994">
    <property type="entry name" value="Nucleoside_phosphorylase_sf"/>
</dbReference>
<proteinExistence type="predicted"/>
<evidence type="ECO:0000259" key="6">
    <source>
        <dbReference type="Pfam" id="PF24883"/>
    </source>
</evidence>
<dbReference type="InterPro" id="IPR036770">
    <property type="entry name" value="Ankyrin_rpt-contain_sf"/>
</dbReference>
<feature type="repeat" description="ANK" evidence="3">
    <location>
        <begin position="1319"/>
        <end position="1351"/>
    </location>
</feature>
<keyword evidence="8" id="KW-1185">Reference proteome</keyword>
<sequence length="1658" mass="181210">MGVELAPVEAMLDEIHTSLPTRRRLNAYTLGRIGSHNIVVAAMAQIGNNAAAMVATQLLNDFPSIRFALLVGIGGGLPSQDGEDGENDVRLGDVVVSQPTGTFSGVVQYDLGKVTIDGRFERTGSLGKPPAVLSANVERLKAKHRREGSRIPELLSQVFDKYPRLGIDYAYPGAAQDQLFKATYAHQYGPTCRHCDPSQLASRSERIDKAPLIHYGTIGSANAVIKDAATRDRLKQDVPIICVEMEAAGLMDTFPCLVVRGICDYADSHKNNRWQPYAAAVAAAYMKELLSIIPAQDLLQTSDAAQITDQLRAVSLDIDRRARTDERKEILSWISSQSFAAKHQDLLAIRCEGTCEWFFKEPLFKSWKQGSVNFLWCYGIPGAGKTVLTSAIIEHLKETLKSSDVGIAYIYCEYHKQNQLTTKSLISSILHQLLVPKERIPPGVELEYRSHSRGHTELTLKECVKLLKEEVRSFSRVFIVVDALDEYSNQTGDSYDLIDELRNLSPSVSVLVTSRKMLTLENDFTGEAALEVRARDEDIKAYVRQRISRTRRLRSSIRVDPKLQERIESAVGGSASGMFLLPQLHMDAVSLAHSVEDVIQTLDTLPHGLEVSYQRALQRIRDQVPKDAELAFRILSWLSHALRPLKLEELQHGFAVQTGQGEFPRTRIIDAEILIEVCCGIVTIEASNRAIRMVHFTAQEYFQSVKDQLFPLGNLDMAISCVSYLSLGEFELGPCQTDGSLDVRLESYPLLTYAATFWGCHAKHHDGDEDLFSSILSFLDSKSKTATSVQARNADGHIRHKDRFDCFEKDVSAIQLAAYFGLGKICSKLLRDEGRIYSVLSQDSIGRTAFSNAVAQGHESIVRLFLDAGMDRLLSGSHGALALVHGARNGQNSVIQELIEWGAPANGFGSWKGVPLQAAARSGRTETIQILLKGGAKIDQQGPSGVTALHCAATSGALRATECLIEAGANKNAKDKLGATPLHIAAAKGHVKILDALLDAGASVNEKNDLGETALMHAASLGELDAVKLLLRRGADIHLSSNNGSQVIHFASKVVKLQRLINQQRRGVELEDNLLAQAQDGYEELVTTLIEAGADVESAPLDGDTPLIALVRVSLPHAVAVLLRHGVDPNSPSGDLMTPLHMAAISSCDESAKVLISYGANVGATDKIKATPLHYAVKMRCSKLVSLLLDGGANPDAKDSQGTTALHWAGNWAQVPESLPGLQEMLEERLPSLLEAVGLLLRRGADVNAMDDEGTTPLMRAVAGQQMELVEYLLSCGADPQHKQNDGETALIWAAATGDSKMVQTLLRYGADVASRDSKGMTPLHHGCVAGDRSTVIALLQHHADIQARDEMGLTPLHRAAMVGHVEIVEALQTRLPNVDPPDNEGRTPLFWCANILAFEKLRKTMKASEQIAPETLSCAIKFWIAYRTTASILIQHGADVNNYDATNGTVLQIAALAGHWGIVRLLVTGGADVNVKGGFKATDTIVDLLRSHSQDTVGSMSSREWAGLLETAEGGDRLEDVILLVESKVREIGTLPLKDTWVSLTGKPRLMDTGRGIWRTYSGPAYQQKNVDSWSEREMVKPYVTELARAGGPTISEEEARAELKRQTFGALWYWAFTLTLSKIMPDMQSEETTLHFIGRITSLMDDHNALDSFQGI</sequence>
<feature type="domain" description="Nucleoside phosphorylase" evidence="4">
    <location>
        <begin position="19"/>
        <end position="271"/>
    </location>
</feature>
<dbReference type="InterPro" id="IPR002110">
    <property type="entry name" value="Ankyrin_rpt"/>
</dbReference>
<dbReference type="Gene3D" id="1.25.40.20">
    <property type="entry name" value="Ankyrin repeat-containing domain"/>
    <property type="match status" value="5"/>
</dbReference>
<evidence type="ECO:0000256" key="3">
    <source>
        <dbReference type="PROSITE-ProRule" id="PRU00023"/>
    </source>
</evidence>
<protein>
    <submittedName>
        <fullName evidence="7">Uncharacterized protein</fullName>
    </submittedName>
</protein>
<dbReference type="Pfam" id="PF24883">
    <property type="entry name" value="NPHP3_N"/>
    <property type="match status" value="1"/>
</dbReference>
<dbReference type="RefSeq" id="XP_016633415.1">
    <property type="nucleotide sequence ID" value="XM_016775372.1"/>
</dbReference>
<dbReference type="Pfam" id="PF12796">
    <property type="entry name" value="Ank_2"/>
    <property type="match status" value="3"/>
</dbReference>
<dbReference type="EMBL" id="KN848069">
    <property type="protein sequence ID" value="KIX99292.1"/>
    <property type="molecule type" value="Genomic_DNA"/>
</dbReference>
<feature type="repeat" description="ANK" evidence="3">
    <location>
        <begin position="1135"/>
        <end position="1167"/>
    </location>
</feature>
<dbReference type="SUPFAM" id="SSF48403">
    <property type="entry name" value="Ankyrin repeat"/>
    <property type="match status" value="3"/>
</dbReference>
<accession>A0A0D2K0F5</accession>
<dbReference type="InterPro" id="IPR027417">
    <property type="entry name" value="P-loop_NTPase"/>
</dbReference>
<feature type="repeat" description="ANK" evidence="3">
    <location>
        <begin position="1253"/>
        <end position="1285"/>
    </location>
</feature>
<dbReference type="InterPro" id="IPR054471">
    <property type="entry name" value="GPIID_WHD"/>
</dbReference>
<keyword evidence="1" id="KW-0677">Repeat</keyword>
<dbReference type="SUPFAM" id="SSF52540">
    <property type="entry name" value="P-loop containing nucleoside triphosphate hydrolases"/>
    <property type="match status" value="1"/>
</dbReference>
<keyword evidence="2 3" id="KW-0040">ANK repeat</keyword>
<feature type="repeat" description="ANK" evidence="3">
    <location>
        <begin position="1447"/>
        <end position="1479"/>
    </location>
</feature>